<keyword evidence="1 5" id="KW-0808">Transferase</keyword>
<name>A0ABV7ZJQ7_9HELI</name>
<dbReference type="Proteomes" id="UP001595783">
    <property type="component" value="Unassembled WGS sequence"/>
</dbReference>
<evidence type="ECO:0000256" key="1">
    <source>
        <dbReference type="ARBA" id="ARBA00022679"/>
    </source>
</evidence>
<feature type="binding site" evidence="5">
    <location>
        <position position="40"/>
    </location>
    <ligand>
        <name>AMP</name>
        <dbReference type="ChEBI" id="CHEBI:456215"/>
    </ligand>
</feature>
<dbReference type="RefSeq" id="WP_104752604.1">
    <property type="nucleotide sequence ID" value="NZ_FZMF01000033.1"/>
</dbReference>
<evidence type="ECO:0000256" key="5">
    <source>
        <dbReference type="HAMAP-Rule" id="MF_00235"/>
    </source>
</evidence>
<comment type="caution">
    <text evidence="5">Lacks conserved residue(s) required for the propagation of feature annotation.</text>
</comment>
<feature type="binding site" evidence="5">
    <location>
        <position position="173"/>
    </location>
    <ligand>
        <name>ATP</name>
        <dbReference type="ChEBI" id="CHEBI:30616"/>
    </ligand>
</feature>
<dbReference type="PRINTS" id="PR00094">
    <property type="entry name" value="ADENYLTKNASE"/>
</dbReference>
<comment type="subcellular location">
    <subcellularLocation>
        <location evidence="5 7">Cytoplasm</location>
    </subcellularLocation>
</comment>
<keyword evidence="9" id="KW-1185">Reference proteome</keyword>
<dbReference type="EMBL" id="JBHRZO010000037">
    <property type="protein sequence ID" value="MFC3848023.1"/>
    <property type="molecule type" value="Genomic_DNA"/>
</dbReference>
<dbReference type="CDD" id="cd01428">
    <property type="entry name" value="ADK"/>
    <property type="match status" value="1"/>
</dbReference>
<dbReference type="InterPro" id="IPR000850">
    <property type="entry name" value="Adenylat/UMP-CMP_kin"/>
</dbReference>
<comment type="catalytic activity">
    <reaction evidence="5 7">
        <text>AMP + ATP = 2 ADP</text>
        <dbReference type="Rhea" id="RHEA:12973"/>
        <dbReference type="ChEBI" id="CHEBI:30616"/>
        <dbReference type="ChEBI" id="CHEBI:456215"/>
        <dbReference type="ChEBI" id="CHEBI:456216"/>
        <dbReference type="EC" id="2.7.4.3"/>
    </reaction>
</comment>
<comment type="similarity">
    <text evidence="5 6">Belongs to the adenylate kinase family.</text>
</comment>
<dbReference type="PANTHER" id="PTHR23359">
    <property type="entry name" value="NUCLEOTIDE KINASE"/>
    <property type="match status" value="1"/>
</dbReference>
<organism evidence="8 9">
    <name type="scientific">Helicobacter baculiformis</name>
    <dbReference type="NCBI Taxonomy" id="427351"/>
    <lineage>
        <taxon>Bacteria</taxon>
        <taxon>Pseudomonadati</taxon>
        <taxon>Campylobacterota</taxon>
        <taxon>Epsilonproteobacteria</taxon>
        <taxon>Campylobacterales</taxon>
        <taxon>Helicobacteraceae</taxon>
        <taxon>Helicobacter</taxon>
    </lineage>
</organism>
<feature type="binding site" evidence="5">
    <location>
        <position position="35"/>
    </location>
    <ligand>
        <name>AMP</name>
        <dbReference type="ChEBI" id="CHEBI:456215"/>
    </ligand>
</feature>
<evidence type="ECO:0000256" key="7">
    <source>
        <dbReference type="RuleBase" id="RU003331"/>
    </source>
</evidence>
<keyword evidence="3 5" id="KW-0547">Nucleotide-binding</keyword>
<feature type="binding site" evidence="5">
    <location>
        <position position="145"/>
    </location>
    <ligand>
        <name>AMP</name>
        <dbReference type="ChEBI" id="CHEBI:456215"/>
    </ligand>
</feature>
<feature type="binding site" evidence="5">
    <location>
        <begin position="12"/>
        <end position="17"/>
    </location>
    <ligand>
        <name>ATP</name>
        <dbReference type="ChEBI" id="CHEBI:30616"/>
    </ligand>
</feature>
<protein>
    <recommendedName>
        <fullName evidence="5 7">Adenylate kinase</fullName>
        <shortName evidence="5">AK</shortName>
        <ecNumber evidence="5 7">2.7.4.3</ecNumber>
    </recommendedName>
    <alternativeName>
        <fullName evidence="5">ATP-AMP transphosphorylase</fullName>
    </alternativeName>
    <alternativeName>
        <fullName evidence="5">ATP:AMP phosphotransferase</fullName>
    </alternativeName>
    <alternativeName>
        <fullName evidence="5">Adenylate monophosphate kinase</fullName>
    </alternativeName>
</protein>
<dbReference type="Pfam" id="PF00406">
    <property type="entry name" value="ADK"/>
    <property type="match status" value="1"/>
</dbReference>
<evidence type="ECO:0000256" key="4">
    <source>
        <dbReference type="ARBA" id="ARBA00022777"/>
    </source>
</evidence>
<evidence type="ECO:0000256" key="2">
    <source>
        <dbReference type="ARBA" id="ARBA00022727"/>
    </source>
</evidence>
<keyword evidence="5 7" id="KW-0067">ATP-binding</keyword>
<dbReference type="NCBIfam" id="NF001384">
    <property type="entry name" value="PRK00279.2-2"/>
    <property type="match status" value="1"/>
</dbReference>
<comment type="caution">
    <text evidence="8">The sequence shown here is derived from an EMBL/GenBank/DDBJ whole genome shotgun (WGS) entry which is preliminary data.</text>
</comment>
<comment type="pathway">
    <text evidence="5">Purine metabolism; AMP biosynthesis via salvage pathway; AMP from ADP: step 1/1.</text>
</comment>
<proteinExistence type="inferred from homology"/>
<keyword evidence="2 5" id="KW-0545">Nucleotide biosynthesis</keyword>
<feature type="binding site" evidence="5">
    <location>
        <begin position="61"/>
        <end position="63"/>
    </location>
    <ligand>
        <name>AMP</name>
        <dbReference type="ChEBI" id="CHEBI:456215"/>
    </ligand>
</feature>
<dbReference type="EC" id="2.7.4.3" evidence="5 7"/>
<dbReference type="GO" id="GO:0004017">
    <property type="term" value="F:AMP kinase activity"/>
    <property type="evidence" value="ECO:0007669"/>
    <property type="project" value="UniProtKB-EC"/>
</dbReference>
<evidence type="ECO:0000313" key="9">
    <source>
        <dbReference type="Proteomes" id="UP001595783"/>
    </source>
</evidence>
<feature type="binding site" evidence="5">
    <location>
        <position position="131"/>
    </location>
    <ligand>
        <name>ATP</name>
        <dbReference type="ChEBI" id="CHEBI:30616"/>
    </ligand>
</feature>
<feature type="region of interest" description="NMP" evidence="5">
    <location>
        <begin position="34"/>
        <end position="63"/>
    </location>
</feature>
<dbReference type="SUPFAM" id="SSF52540">
    <property type="entry name" value="P-loop containing nucleoside triphosphate hydrolases"/>
    <property type="match status" value="1"/>
</dbReference>
<keyword evidence="5" id="KW-0963">Cytoplasm</keyword>
<dbReference type="PROSITE" id="PS00113">
    <property type="entry name" value="ADENYLATE_KINASE"/>
    <property type="match status" value="1"/>
</dbReference>
<gene>
    <name evidence="5" type="primary">adk</name>
    <name evidence="8" type="ORF">ACFOPX_05725</name>
</gene>
<comment type="domain">
    <text evidence="5">Consists of three domains, a large central CORE domain and two small peripheral domains, NMPbind and LID, which undergo movements during catalysis. The LID domain closes over the site of phosphoryl transfer upon ATP binding. Assembling and dissambling the active center during each catalytic cycle provides an effective means to prevent ATP hydrolysis.</text>
</comment>
<accession>A0ABV7ZJQ7</accession>
<feature type="binding site" evidence="5">
    <location>
        <position position="95"/>
    </location>
    <ligand>
        <name>AMP</name>
        <dbReference type="ChEBI" id="CHEBI:456215"/>
    </ligand>
</feature>
<dbReference type="InterPro" id="IPR033690">
    <property type="entry name" value="Adenylat_kinase_CS"/>
</dbReference>
<dbReference type="Gene3D" id="3.40.50.300">
    <property type="entry name" value="P-loop containing nucleotide triphosphate hydrolases"/>
    <property type="match status" value="1"/>
</dbReference>
<evidence type="ECO:0000313" key="8">
    <source>
        <dbReference type="EMBL" id="MFC3848023.1"/>
    </source>
</evidence>
<comment type="subunit">
    <text evidence="5 7">Monomer.</text>
</comment>
<keyword evidence="4 5" id="KW-0418">Kinase</keyword>
<evidence type="ECO:0000256" key="3">
    <source>
        <dbReference type="ARBA" id="ARBA00022741"/>
    </source>
</evidence>
<dbReference type="HAMAP" id="MF_00235">
    <property type="entry name" value="Adenylate_kinase_Adk"/>
    <property type="match status" value="1"/>
</dbReference>
<evidence type="ECO:0000256" key="6">
    <source>
        <dbReference type="RuleBase" id="RU003330"/>
    </source>
</evidence>
<feature type="binding site" evidence="5">
    <location>
        <position position="133"/>
    </location>
    <ligand>
        <name>AMP</name>
        <dbReference type="ChEBI" id="CHEBI:456215"/>
    </ligand>
</feature>
<sequence length="190" mass="21362">MKHLFLIIGAPGSGKTTDAQLIAQRNSASMVHYSTGDLLRAEIAKESERGKRIAEFANKGDLVPLEIVIDTIISAIKSAPKDVIIIDGYPRSVEQMHALDRVLKAQEEVHLRGVVEVKVSEPVARERVLGRSRGDDDNLEVFNKRMRVYLEPLESILEFYKALEVHQEINGERSIEDIVSDIENYIKTNL</sequence>
<feature type="binding site" evidence="5">
    <location>
        <begin position="88"/>
        <end position="91"/>
    </location>
    <ligand>
        <name>AMP</name>
        <dbReference type="ChEBI" id="CHEBI:456215"/>
    </ligand>
</feature>
<reference evidence="9" key="1">
    <citation type="journal article" date="2019" name="Int. J. Syst. Evol. Microbiol.">
        <title>The Global Catalogue of Microorganisms (GCM) 10K type strain sequencing project: providing services to taxonomists for standard genome sequencing and annotation.</title>
        <authorList>
            <consortium name="The Broad Institute Genomics Platform"/>
            <consortium name="The Broad Institute Genome Sequencing Center for Infectious Disease"/>
            <person name="Wu L."/>
            <person name="Ma J."/>
        </authorList>
    </citation>
    <scope>NUCLEOTIDE SEQUENCE [LARGE SCALE GENOMIC DNA]</scope>
    <source>
        <strain evidence="9">CCUG 53816</strain>
    </source>
</reference>
<dbReference type="InterPro" id="IPR027417">
    <property type="entry name" value="P-loop_NTPase"/>
</dbReference>
<comment type="function">
    <text evidence="5">Catalyzes the reversible transfer of the terminal phosphate group between ATP and AMP. Plays an important role in cellular energy homeostasis and in adenine nucleotide metabolism.</text>
</comment>